<accession>A0A0A9GZ09</accession>
<feature type="compositionally biased region" description="Low complexity" evidence="1">
    <location>
        <begin position="1"/>
        <end position="13"/>
    </location>
</feature>
<organism evidence="2">
    <name type="scientific">Arundo donax</name>
    <name type="common">Giant reed</name>
    <name type="synonym">Donax arundinaceus</name>
    <dbReference type="NCBI Taxonomy" id="35708"/>
    <lineage>
        <taxon>Eukaryota</taxon>
        <taxon>Viridiplantae</taxon>
        <taxon>Streptophyta</taxon>
        <taxon>Embryophyta</taxon>
        <taxon>Tracheophyta</taxon>
        <taxon>Spermatophyta</taxon>
        <taxon>Magnoliopsida</taxon>
        <taxon>Liliopsida</taxon>
        <taxon>Poales</taxon>
        <taxon>Poaceae</taxon>
        <taxon>PACMAD clade</taxon>
        <taxon>Arundinoideae</taxon>
        <taxon>Arundineae</taxon>
        <taxon>Arundo</taxon>
    </lineage>
</organism>
<feature type="region of interest" description="Disordered" evidence="1">
    <location>
        <begin position="1"/>
        <end position="36"/>
    </location>
</feature>
<reference evidence="2" key="1">
    <citation type="submission" date="2014-09" db="EMBL/GenBank/DDBJ databases">
        <authorList>
            <person name="Magalhaes I.L.F."/>
            <person name="Oliveira U."/>
            <person name="Santos F.R."/>
            <person name="Vidigal T.H.D.A."/>
            <person name="Brescovit A.D."/>
            <person name="Santos A.J."/>
        </authorList>
    </citation>
    <scope>NUCLEOTIDE SEQUENCE</scope>
    <source>
        <tissue evidence="2">Shoot tissue taken approximately 20 cm above the soil surface</tissue>
    </source>
</reference>
<name>A0A0A9GZ09_ARUDO</name>
<dbReference type="EMBL" id="GBRH01172058">
    <property type="protein sequence ID" value="JAE25838.1"/>
    <property type="molecule type" value="Transcribed_RNA"/>
</dbReference>
<dbReference type="AlphaFoldDB" id="A0A0A9GZ09"/>
<feature type="compositionally biased region" description="Polar residues" evidence="1">
    <location>
        <begin position="14"/>
        <end position="36"/>
    </location>
</feature>
<proteinExistence type="predicted"/>
<protein>
    <submittedName>
        <fullName evidence="2">Uncharacterized protein</fullName>
    </submittedName>
</protein>
<evidence type="ECO:0000256" key="1">
    <source>
        <dbReference type="SAM" id="MobiDB-lite"/>
    </source>
</evidence>
<reference evidence="2" key="2">
    <citation type="journal article" date="2015" name="Data Brief">
        <title>Shoot transcriptome of the giant reed, Arundo donax.</title>
        <authorList>
            <person name="Barrero R.A."/>
            <person name="Guerrero F.D."/>
            <person name="Moolhuijzen P."/>
            <person name="Goolsby J.A."/>
            <person name="Tidwell J."/>
            <person name="Bellgard S.E."/>
            <person name="Bellgard M.I."/>
        </authorList>
    </citation>
    <scope>NUCLEOTIDE SEQUENCE</scope>
    <source>
        <tissue evidence="2">Shoot tissue taken approximately 20 cm above the soil surface</tissue>
    </source>
</reference>
<sequence length="36" mass="3395">MGSSSTCSGASLSITTSGSSLEPPTSLSGASFSALK</sequence>
<evidence type="ECO:0000313" key="2">
    <source>
        <dbReference type="EMBL" id="JAE25838.1"/>
    </source>
</evidence>